<evidence type="ECO:0000259" key="3">
    <source>
        <dbReference type="Pfam" id="PF23664"/>
    </source>
</evidence>
<dbReference type="Proteomes" id="UP001396898">
    <property type="component" value="Unassembled WGS sequence"/>
</dbReference>
<proteinExistence type="predicted"/>
<feature type="domain" description="Nucleoporin POM152 ninth Ig-like" evidence="7">
    <location>
        <begin position="1088"/>
        <end position="1165"/>
    </location>
</feature>
<dbReference type="InterPro" id="IPR056544">
    <property type="entry name" value="Ig_POM152"/>
</dbReference>
<comment type="caution">
    <text evidence="8">The sequence shown here is derived from an EMBL/GenBank/DDBJ whole genome shotgun (WGS) entry which is preliminary data.</text>
</comment>
<evidence type="ECO:0000256" key="2">
    <source>
        <dbReference type="SAM" id="Phobius"/>
    </source>
</evidence>
<dbReference type="Pfam" id="PF24519">
    <property type="entry name" value="Ig-like_Pom152_1"/>
    <property type="match status" value="1"/>
</dbReference>
<feature type="transmembrane region" description="Helical" evidence="2">
    <location>
        <begin position="77"/>
        <end position="92"/>
    </location>
</feature>
<dbReference type="InterPro" id="IPR056540">
    <property type="entry name" value="TMD_POM152"/>
</dbReference>
<evidence type="ECO:0000259" key="5">
    <source>
        <dbReference type="Pfam" id="PF24312"/>
    </source>
</evidence>
<feature type="region of interest" description="Disordered" evidence="1">
    <location>
        <begin position="1"/>
        <end position="57"/>
    </location>
</feature>
<evidence type="ECO:0000259" key="7">
    <source>
        <dbReference type="Pfam" id="PF24527"/>
    </source>
</evidence>
<dbReference type="InterPro" id="IPR056543">
    <property type="entry name" value="Ig-like_POM152_9th"/>
</dbReference>
<evidence type="ECO:0000313" key="8">
    <source>
        <dbReference type="EMBL" id="KAK8012572.1"/>
    </source>
</evidence>
<dbReference type="InterPro" id="IPR056542">
    <property type="entry name" value="Ig-like_POM152_1st"/>
</dbReference>
<protein>
    <submittedName>
        <fullName evidence="8">Nucleoporin</fullName>
    </submittedName>
</protein>
<keyword evidence="2" id="KW-0812">Transmembrane</keyword>
<organism evidence="8 9">
    <name type="scientific">Apiospora marii</name>
    <dbReference type="NCBI Taxonomy" id="335849"/>
    <lineage>
        <taxon>Eukaryota</taxon>
        <taxon>Fungi</taxon>
        <taxon>Dikarya</taxon>
        <taxon>Ascomycota</taxon>
        <taxon>Pezizomycotina</taxon>
        <taxon>Sordariomycetes</taxon>
        <taxon>Xylariomycetidae</taxon>
        <taxon>Amphisphaeriales</taxon>
        <taxon>Apiosporaceae</taxon>
        <taxon>Apiospora</taxon>
    </lineage>
</organism>
<feature type="domain" description="Nucleoporin POM152 Ig-like" evidence="5">
    <location>
        <begin position="461"/>
        <end position="565"/>
    </location>
</feature>
<feature type="domain" description="Nucleoporin POM152 Ig-like" evidence="5">
    <location>
        <begin position="772"/>
        <end position="858"/>
    </location>
</feature>
<dbReference type="Pfam" id="PF24097">
    <property type="entry name" value="TMD_POM152"/>
    <property type="match status" value="1"/>
</dbReference>
<feature type="domain" description="Nucleoporin POM152 N-terminal transmembrane" evidence="4">
    <location>
        <begin position="71"/>
        <end position="157"/>
    </location>
</feature>
<dbReference type="Pfam" id="PF24312">
    <property type="entry name" value="Ig-like_POM152"/>
    <property type="match status" value="4"/>
</dbReference>
<keyword evidence="2" id="KW-0472">Membrane</keyword>
<dbReference type="Pfam" id="PF23664">
    <property type="entry name" value="Ig_Pom152"/>
    <property type="match status" value="2"/>
</dbReference>
<dbReference type="Pfam" id="PF24527">
    <property type="entry name" value="Ig-like_Pom152_9"/>
    <property type="match status" value="1"/>
</dbReference>
<gene>
    <name evidence="8" type="ORF">PG991_009947</name>
</gene>
<dbReference type="PANTHER" id="PTHR28206:SF1">
    <property type="entry name" value="NUCLEOPORIN POM152"/>
    <property type="match status" value="1"/>
</dbReference>
<feature type="transmembrane region" description="Helical" evidence="2">
    <location>
        <begin position="112"/>
        <end position="130"/>
    </location>
</feature>
<dbReference type="InterPro" id="IPR056541">
    <property type="entry name" value="Ig-like_POM152"/>
</dbReference>
<accession>A0ABR1RH21</accession>
<evidence type="ECO:0000313" key="9">
    <source>
        <dbReference type="Proteomes" id="UP001396898"/>
    </source>
</evidence>
<name>A0ABR1RH21_9PEZI</name>
<keyword evidence="9" id="KW-1185">Reference proteome</keyword>
<dbReference type="InterPro" id="IPR037701">
    <property type="entry name" value="Pom152"/>
</dbReference>
<reference evidence="8 9" key="1">
    <citation type="submission" date="2023-01" db="EMBL/GenBank/DDBJ databases">
        <title>Analysis of 21 Apiospora genomes using comparative genomics revels a genus with tremendous synthesis potential of carbohydrate active enzymes and secondary metabolites.</title>
        <authorList>
            <person name="Sorensen T."/>
        </authorList>
    </citation>
    <scope>NUCLEOTIDE SEQUENCE [LARGE SCALE GENOMIC DNA]</scope>
    <source>
        <strain evidence="8 9">CBS 20057</strain>
    </source>
</reference>
<feature type="domain" description="Nucleoporin POM152 first Ig-like" evidence="6">
    <location>
        <begin position="209"/>
        <end position="317"/>
    </location>
</feature>
<evidence type="ECO:0000256" key="1">
    <source>
        <dbReference type="SAM" id="MobiDB-lite"/>
    </source>
</evidence>
<feature type="transmembrane region" description="Helical" evidence="2">
    <location>
        <begin position="142"/>
        <end position="165"/>
    </location>
</feature>
<evidence type="ECO:0000259" key="6">
    <source>
        <dbReference type="Pfam" id="PF24519"/>
    </source>
</evidence>
<feature type="domain" description="Nucleoporin POM152 Ig-like" evidence="5">
    <location>
        <begin position="1171"/>
        <end position="1261"/>
    </location>
</feature>
<evidence type="ECO:0000259" key="4">
    <source>
        <dbReference type="Pfam" id="PF24097"/>
    </source>
</evidence>
<sequence>MNATPRMRAGGFPATPGTAAPRARSGDAFNSTPRDPPKQQRPAKPSLPVAPENTAAPVPEREPLIPLNIVDGPSQRFYAFAIYAALFAWRLYDWLQVVTTGTGSFTSFTKWVGIDFVYLFVALPTLRIPWLDLSQPVVITMFVVQFILNWLLMFNIQFILTTWLLSIVNLMFSESEISLSGSDVKVNNILHNQSLIMGKQIINILPEGSAMLNPTKTPYCIGPGRNTVAVPLYFNATIPVEVEIMRIDFETNNEEVVKLSRSQIREIEKQARKITEDGSVTSYVYDFPVKKPGAYRLNKVLDEYKLDVQRAGEPTYVVPCPRARVRPADSSTRCINDLSDLSLEVYGTPPLKIVYSRVINGQDHSFHFQSLQPDGYSSPLVGAGKLTSMIHPGEEDFTWARAQTVTVALNESMNQAGEWQYSIDEVHDVFQNVVKYVAPENEADFKPKPKHLYQNFGVRERPRATLVGCDLRNPLKVAKGKDKKLPVKFDIASPEAQSATYTVNWLFSPVDKLTKSGDHGDAVETGSFTAKGAYDQPTISAPGLYTLKSVTCESCEGEIDEPSSCLLLNPLEPKLSIQAEEIPDKCAGNSIGLRVNLDLVGTPPFNIQYDVISDTERTRRERVEVKGLRQQIELLPRSAGRYQYKFRKLDDAIYSVPLPLADEYTLEQYVKPPATAFIQNPSDVITACLDEPVKLEVKLLGDGPFTLEWELVHDGRKKSEKATQITSDTYTIETAPFSQGGEYTLSLTSIQDRTGCRIFLKEETKISVRRQRPRVGFGLLESKRITTVVEEANVHLPLRLSGDGPWRVTYRNVDGAKGDQIRVASSSNDYLEITERGKFELVGVTDSQCRGQIDPKASRFEVNWFPRPELSLVPDETIAEKNDVFIKQDVCEGDIDGFEVMLKGSPPYHVSYEVKHKPRTGSGAVAQKQFDAALGKASIPLDTIKPGLYTYKFSALADNLYNNDKRKFHPLVLEQNVNAKPSATFAKPGQTFKLCMSEQDYEEKIPVRLEGVAPFYLEIEIRHQSGSMAETHRIPNIPTNNYGIQIPRQYLKLGTQWIRIRKIRDARGCQQKTEVGGPSVQVHVFDAPAIYPLETRTDYCVGERIAYTLSGTPPFEVLYSFDGKERKAKSQTTNFRRIAESAGEFTITSISDKASECRAAVHLAKNIHPMPSVKISRGKTNKVDIHEGGQVEILFEFWGTPPFEYTYTRSTNARRGQASQILETRHDISYDHSKSIMANLEGTYEVVAIKDKYCAFSTLNTEKKGAKGQKRLQY</sequence>
<feature type="compositionally biased region" description="Low complexity" evidence="1">
    <location>
        <begin position="8"/>
        <end position="23"/>
    </location>
</feature>
<dbReference type="PANTHER" id="PTHR28206">
    <property type="entry name" value="NUCLEOPORIN POM152"/>
    <property type="match status" value="1"/>
</dbReference>
<feature type="domain" description="Nucleoporin POM152 immunoglobulin-like" evidence="3">
    <location>
        <begin position="888"/>
        <end position="980"/>
    </location>
</feature>
<keyword evidence="2" id="KW-1133">Transmembrane helix</keyword>
<dbReference type="EMBL" id="JAQQWI010000015">
    <property type="protein sequence ID" value="KAK8012572.1"/>
    <property type="molecule type" value="Genomic_DNA"/>
</dbReference>
<feature type="domain" description="Nucleoporin POM152 Ig-like" evidence="5">
    <location>
        <begin position="677"/>
        <end position="756"/>
    </location>
</feature>
<feature type="domain" description="Nucleoporin POM152 immunoglobulin-like" evidence="3">
    <location>
        <begin position="569"/>
        <end position="672"/>
    </location>
</feature>